<feature type="transmembrane region" description="Helical" evidence="1">
    <location>
        <begin position="316"/>
        <end position="335"/>
    </location>
</feature>
<feature type="transmembrane region" description="Helical" evidence="1">
    <location>
        <begin position="122"/>
        <end position="146"/>
    </location>
</feature>
<name>A0A6J6G5L9_9ZZZZ</name>
<feature type="transmembrane region" description="Helical" evidence="1">
    <location>
        <begin position="375"/>
        <end position="392"/>
    </location>
</feature>
<feature type="transmembrane region" description="Helical" evidence="1">
    <location>
        <begin position="443"/>
        <end position="471"/>
    </location>
</feature>
<keyword evidence="1" id="KW-0812">Transmembrane</keyword>
<reference evidence="2" key="1">
    <citation type="submission" date="2020-05" db="EMBL/GenBank/DDBJ databases">
        <authorList>
            <person name="Chiriac C."/>
            <person name="Salcher M."/>
            <person name="Ghai R."/>
            <person name="Kavagutti S V."/>
        </authorList>
    </citation>
    <scope>NUCLEOTIDE SEQUENCE</scope>
</reference>
<feature type="transmembrane region" description="Helical" evidence="1">
    <location>
        <begin position="246"/>
        <end position="266"/>
    </location>
</feature>
<dbReference type="AlphaFoldDB" id="A0A6J6G5L9"/>
<dbReference type="Pfam" id="PF09913">
    <property type="entry name" value="DUF2142"/>
    <property type="match status" value="1"/>
</dbReference>
<protein>
    <submittedName>
        <fullName evidence="2">Unannotated protein</fullName>
    </submittedName>
</protein>
<keyword evidence="1" id="KW-0472">Membrane</keyword>
<evidence type="ECO:0000256" key="1">
    <source>
        <dbReference type="SAM" id="Phobius"/>
    </source>
</evidence>
<dbReference type="EMBL" id="CAEZUE010000106">
    <property type="protein sequence ID" value="CAB4596596.1"/>
    <property type="molecule type" value="Genomic_DNA"/>
</dbReference>
<feature type="transmembrane region" description="Helical" evidence="1">
    <location>
        <begin position="223"/>
        <end position="240"/>
    </location>
</feature>
<feature type="transmembrane region" description="Helical" evidence="1">
    <location>
        <begin position="404"/>
        <end position="423"/>
    </location>
</feature>
<evidence type="ECO:0000313" key="2">
    <source>
        <dbReference type="EMBL" id="CAB4596596.1"/>
    </source>
</evidence>
<gene>
    <name evidence="2" type="ORF">UFOPK1788_00827</name>
</gene>
<feature type="transmembrane region" description="Helical" evidence="1">
    <location>
        <begin position="342"/>
        <end position="363"/>
    </location>
</feature>
<feature type="transmembrane region" description="Helical" evidence="1">
    <location>
        <begin position="287"/>
        <end position="310"/>
    </location>
</feature>
<organism evidence="2">
    <name type="scientific">freshwater metagenome</name>
    <dbReference type="NCBI Taxonomy" id="449393"/>
    <lineage>
        <taxon>unclassified sequences</taxon>
        <taxon>metagenomes</taxon>
        <taxon>ecological metagenomes</taxon>
    </lineage>
</organism>
<proteinExistence type="predicted"/>
<accession>A0A6J6G5L9</accession>
<sequence>MNRTQQRGWALIALIAAFVSLGAWALSSPIGSSPDDDYHNASIWCGQGFREGLCEEGGEEGAVVVATTLIANSACFAFHPELSGACPQSSEPIETFRSNADGGYPPIFYWTMSWLASDNLDASIIAMRLVNAALAIALLAATLAVLPREQRQAPLFAVVATAMPLGIFVLASVNPSSWTYVSLVTFFASFVAFLREESSTQRWKLVSLSAVSMLMGAGTRADAGVYIVLAIALAWILVFARKRVTWQNVGASAIFAGLSYLFYRGAGQAGYWGAGSEGSGVSSLGEFAANLVNLPMLWVGVFGTSGLGWLDTEMPSSVWVVGLGLFTAILFMSVSKLTRSHGVALLGAFGAVVAVPMYMLTINDTAVGASVQPRYIMPLMALVVAVALYRFIPQSGVQLSRVQLGLIGVGLAVANLVALHTNTLRYVSGNEVRSVNLDENIDWWWASVPVSPSGVWLIGSVAFAVMTVALWKLREPLGLVESRLTPA</sequence>
<feature type="transmembrane region" description="Helical" evidence="1">
    <location>
        <begin position="153"/>
        <end position="171"/>
    </location>
</feature>
<feature type="transmembrane region" description="Helical" evidence="1">
    <location>
        <begin position="177"/>
        <end position="194"/>
    </location>
</feature>
<keyword evidence="1" id="KW-1133">Transmembrane helix</keyword>
<dbReference type="InterPro" id="IPR018674">
    <property type="entry name" value="DUF2142_membrane"/>
</dbReference>